<name>A0ABT4QCZ9_9BACL</name>
<keyword evidence="4 7" id="KW-0812">Transmembrane</keyword>
<sequence>MDLNKIIVPSKRLDTRFSLNTYAKKIKRHWQLYLIIALPLAFLITFNYVPMLGVQIAFKNYSPIKGIWNSPWVGMQHFTLFFNSPYFWPVIKNTLKISIYALLVGTPATILLALALNEVKNRRFKRIVQMATYAPYFISTVVLVGMMEIILSPTTGLYGQFAHALKISTPLDLMGSPSAFPSLYVWSGVWQETGYGAVLYLAALSNVNPELYEAARIDGASRLQKIIHIDLPAIQSTIIVLFILSIGGLLGVGFEKAFLLQNPLNLSTSEIIATYVYKIGLVDANFSFAVAVGLFNSIIGFILILCANFLAKRLTDSSLF</sequence>
<evidence type="ECO:0000256" key="2">
    <source>
        <dbReference type="ARBA" id="ARBA00022448"/>
    </source>
</evidence>
<keyword evidence="5 7" id="KW-1133">Transmembrane helix</keyword>
<gene>
    <name evidence="9" type="ORF">O9H85_20490</name>
</gene>
<evidence type="ECO:0000259" key="8">
    <source>
        <dbReference type="PROSITE" id="PS50928"/>
    </source>
</evidence>
<dbReference type="RefSeq" id="WP_269883279.1">
    <property type="nucleotide sequence ID" value="NZ_JAQAGZ010000013.1"/>
</dbReference>
<dbReference type="Pfam" id="PF00528">
    <property type="entry name" value="BPD_transp_1"/>
    <property type="match status" value="1"/>
</dbReference>
<accession>A0ABT4QCZ9</accession>
<evidence type="ECO:0000256" key="6">
    <source>
        <dbReference type="ARBA" id="ARBA00023136"/>
    </source>
</evidence>
<feature type="transmembrane region" description="Helical" evidence="7">
    <location>
        <begin position="286"/>
        <end position="311"/>
    </location>
</feature>
<dbReference type="PANTHER" id="PTHR43227">
    <property type="entry name" value="BLL4140 PROTEIN"/>
    <property type="match status" value="1"/>
</dbReference>
<organism evidence="9 10">
    <name type="scientific">Paenibacillus gyeongsangnamensis</name>
    <dbReference type="NCBI Taxonomy" id="3388067"/>
    <lineage>
        <taxon>Bacteria</taxon>
        <taxon>Bacillati</taxon>
        <taxon>Bacillota</taxon>
        <taxon>Bacilli</taxon>
        <taxon>Bacillales</taxon>
        <taxon>Paenibacillaceae</taxon>
        <taxon>Paenibacillus</taxon>
    </lineage>
</organism>
<evidence type="ECO:0000256" key="4">
    <source>
        <dbReference type="ARBA" id="ARBA00022692"/>
    </source>
</evidence>
<feature type="transmembrane region" description="Helical" evidence="7">
    <location>
        <begin position="233"/>
        <end position="254"/>
    </location>
</feature>
<dbReference type="InterPro" id="IPR000515">
    <property type="entry name" value="MetI-like"/>
</dbReference>
<evidence type="ECO:0000256" key="7">
    <source>
        <dbReference type="RuleBase" id="RU363032"/>
    </source>
</evidence>
<dbReference type="PANTHER" id="PTHR43227:SF11">
    <property type="entry name" value="BLL4140 PROTEIN"/>
    <property type="match status" value="1"/>
</dbReference>
<dbReference type="Proteomes" id="UP001527882">
    <property type="component" value="Unassembled WGS sequence"/>
</dbReference>
<evidence type="ECO:0000256" key="3">
    <source>
        <dbReference type="ARBA" id="ARBA00022475"/>
    </source>
</evidence>
<comment type="caution">
    <text evidence="9">The sequence shown here is derived from an EMBL/GenBank/DDBJ whole genome shotgun (WGS) entry which is preliminary data.</text>
</comment>
<keyword evidence="10" id="KW-1185">Reference proteome</keyword>
<dbReference type="EMBL" id="JAQAGZ010000013">
    <property type="protein sequence ID" value="MCZ8514759.1"/>
    <property type="molecule type" value="Genomic_DNA"/>
</dbReference>
<feature type="domain" description="ABC transmembrane type-1" evidence="8">
    <location>
        <begin position="91"/>
        <end position="307"/>
    </location>
</feature>
<dbReference type="InterPro" id="IPR050809">
    <property type="entry name" value="UgpAE/MalFG_permease"/>
</dbReference>
<evidence type="ECO:0000256" key="1">
    <source>
        <dbReference type="ARBA" id="ARBA00004651"/>
    </source>
</evidence>
<keyword evidence="6 7" id="KW-0472">Membrane</keyword>
<proteinExistence type="inferred from homology"/>
<dbReference type="CDD" id="cd06261">
    <property type="entry name" value="TM_PBP2"/>
    <property type="match status" value="1"/>
</dbReference>
<dbReference type="InterPro" id="IPR035906">
    <property type="entry name" value="MetI-like_sf"/>
</dbReference>
<evidence type="ECO:0000256" key="5">
    <source>
        <dbReference type="ARBA" id="ARBA00022989"/>
    </source>
</evidence>
<comment type="similarity">
    <text evidence="7">Belongs to the binding-protein-dependent transport system permease family.</text>
</comment>
<feature type="transmembrane region" description="Helical" evidence="7">
    <location>
        <begin position="193"/>
        <end position="212"/>
    </location>
</feature>
<reference evidence="9 10" key="1">
    <citation type="submission" date="2022-12" db="EMBL/GenBank/DDBJ databases">
        <title>Draft genome sequence of Paenibacillus sp. dW9.</title>
        <authorList>
            <person name="Choi E.-W."/>
            <person name="Kim D.-U."/>
        </authorList>
    </citation>
    <scope>NUCLEOTIDE SEQUENCE [LARGE SCALE GENOMIC DNA]</scope>
    <source>
        <strain evidence="10">dW9</strain>
    </source>
</reference>
<feature type="transmembrane region" description="Helical" evidence="7">
    <location>
        <begin position="97"/>
        <end position="119"/>
    </location>
</feature>
<dbReference type="SUPFAM" id="SSF161098">
    <property type="entry name" value="MetI-like"/>
    <property type="match status" value="1"/>
</dbReference>
<keyword evidence="3" id="KW-1003">Cell membrane</keyword>
<protein>
    <submittedName>
        <fullName evidence="9">ABC transporter permease subunit</fullName>
    </submittedName>
</protein>
<comment type="subcellular location">
    <subcellularLocation>
        <location evidence="1 7">Cell membrane</location>
        <topology evidence="1 7">Multi-pass membrane protein</topology>
    </subcellularLocation>
</comment>
<dbReference type="PROSITE" id="PS50928">
    <property type="entry name" value="ABC_TM1"/>
    <property type="match status" value="1"/>
</dbReference>
<evidence type="ECO:0000313" key="10">
    <source>
        <dbReference type="Proteomes" id="UP001527882"/>
    </source>
</evidence>
<dbReference type="Gene3D" id="1.10.3720.10">
    <property type="entry name" value="MetI-like"/>
    <property type="match status" value="1"/>
</dbReference>
<keyword evidence="2 7" id="KW-0813">Transport</keyword>
<feature type="transmembrane region" description="Helical" evidence="7">
    <location>
        <begin position="32"/>
        <end position="58"/>
    </location>
</feature>
<feature type="transmembrane region" description="Helical" evidence="7">
    <location>
        <begin position="131"/>
        <end position="151"/>
    </location>
</feature>
<evidence type="ECO:0000313" key="9">
    <source>
        <dbReference type="EMBL" id="MCZ8514759.1"/>
    </source>
</evidence>